<accession>A0A1V6LP23</accession>
<dbReference type="InterPro" id="IPR035986">
    <property type="entry name" value="PKD_dom_sf"/>
</dbReference>
<keyword evidence="4" id="KW-1185">Reference proteome</keyword>
<gene>
    <name evidence="3" type="ORF">BUL40_14090</name>
</gene>
<evidence type="ECO:0000259" key="2">
    <source>
        <dbReference type="PROSITE" id="PS50093"/>
    </source>
</evidence>
<sequence>MRNFKNNIKKYMLAGLALIGLTACDFEYDIAEEGSLADLTPPTASFSASQSEVDFLQYSFANQSNSATTYAWDFGDGNTSSEVDPVNIFPSEGTFTVSLTASDALGATSTFSMDVTVVEPEEPEAITPVVLEADFEDLSLPDGTGDGRDSWRNDFGGVIQITSSPVQSGSQAAKFPSAGDRIAYQSDIAVTPNTDYVLTYYYTLKTSNPGTITLSVIGGGISDLSELDGAKLADFVGDDQTSANDYVKVDLPFNTGANASIAILITNQGEEARLDNISIEPVAN</sequence>
<dbReference type="AlphaFoldDB" id="A0A1V6LP23"/>
<dbReference type="InterPro" id="IPR013783">
    <property type="entry name" value="Ig-like_fold"/>
</dbReference>
<evidence type="ECO:0000313" key="4">
    <source>
        <dbReference type="Proteomes" id="UP000191680"/>
    </source>
</evidence>
<organism evidence="3 4">
    <name type="scientific">Croceivirga radicis</name>
    <dbReference type="NCBI Taxonomy" id="1929488"/>
    <lineage>
        <taxon>Bacteria</taxon>
        <taxon>Pseudomonadati</taxon>
        <taxon>Bacteroidota</taxon>
        <taxon>Flavobacteriia</taxon>
        <taxon>Flavobacteriales</taxon>
        <taxon>Flavobacteriaceae</taxon>
        <taxon>Croceivirga</taxon>
    </lineage>
</organism>
<feature type="signal peptide" evidence="1">
    <location>
        <begin position="1"/>
        <end position="25"/>
    </location>
</feature>
<keyword evidence="1" id="KW-0732">Signal</keyword>
<dbReference type="InterPro" id="IPR022409">
    <property type="entry name" value="PKD/Chitinase_dom"/>
</dbReference>
<dbReference type="PROSITE" id="PS51257">
    <property type="entry name" value="PROKAR_LIPOPROTEIN"/>
    <property type="match status" value="1"/>
</dbReference>
<feature type="chain" id="PRO_5012347723" evidence="1">
    <location>
        <begin position="26"/>
        <end position="284"/>
    </location>
</feature>
<proteinExistence type="predicted"/>
<dbReference type="Gene3D" id="2.60.40.10">
    <property type="entry name" value="Immunoglobulins"/>
    <property type="match status" value="1"/>
</dbReference>
<dbReference type="OrthoDB" id="8913664at2"/>
<dbReference type="EMBL" id="MTBC01000011">
    <property type="protein sequence ID" value="OQD41726.1"/>
    <property type="molecule type" value="Genomic_DNA"/>
</dbReference>
<dbReference type="CDD" id="cd00146">
    <property type="entry name" value="PKD"/>
    <property type="match status" value="1"/>
</dbReference>
<dbReference type="RefSeq" id="WP_080319777.1">
    <property type="nucleotide sequence ID" value="NZ_MTBC01000011.1"/>
</dbReference>
<feature type="domain" description="PKD" evidence="2">
    <location>
        <begin position="61"/>
        <end position="117"/>
    </location>
</feature>
<name>A0A1V6LP23_9FLAO</name>
<comment type="caution">
    <text evidence="3">The sequence shown here is derived from an EMBL/GenBank/DDBJ whole genome shotgun (WGS) entry which is preliminary data.</text>
</comment>
<evidence type="ECO:0000256" key="1">
    <source>
        <dbReference type="SAM" id="SignalP"/>
    </source>
</evidence>
<dbReference type="Proteomes" id="UP000191680">
    <property type="component" value="Unassembled WGS sequence"/>
</dbReference>
<evidence type="ECO:0000313" key="3">
    <source>
        <dbReference type="EMBL" id="OQD41726.1"/>
    </source>
</evidence>
<dbReference type="Gene3D" id="2.60.120.260">
    <property type="entry name" value="Galactose-binding domain-like"/>
    <property type="match status" value="1"/>
</dbReference>
<dbReference type="SMART" id="SM00089">
    <property type="entry name" value="PKD"/>
    <property type="match status" value="1"/>
</dbReference>
<protein>
    <submittedName>
        <fullName evidence="3">PKD domain-containing protein</fullName>
    </submittedName>
</protein>
<dbReference type="Pfam" id="PF18911">
    <property type="entry name" value="PKD_4"/>
    <property type="match status" value="1"/>
</dbReference>
<dbReference type="InterPro" id="IPR000601">
    <property type="entry name" value="PKD_dom"/>
</dbReference>
<reference evidence="3 4" key="1">
    <citation type="submission" date="2016-12" db="EMBL/GenBank/DDBJ databases">
        <authorList>
            <person name="Song W.-J."/>
            <person name="Kurnit D.M."/>
        </authorList>
    </citation>
    <scope>NUCLEOTIDE SEQUENCE [LARGE SCALE GENOMIC DNA]</scope>
    <source>
        <strain evidence="3 4">HSG9</strain>
    </source>
</reference>
<dbReference type="PROSITE" id="PS50093">
    <property type="entry name" value="PKD"/>
    <property type="match status" value="1"/>
</dbReference>
<dbReference type="SUPFAM" id="SSF49299">
    <property type="entry name" value="PKD domain"/>
    <property type="match status" value="1"/>
</dbReference>